<organism evidence="7 8">
    <name type="scientific">Anguilla anguilla</name>
    <name type="common">European freshwater eel</name>
    <name type="synonym">Muraena anguilla</name>
    <dbReference type="NCBI Taxonomy" id="7936"/>
    <lineage>
        <taxon>Eukaryota</taxon>
        <taxon>Metazoa</taxon>
        <taxon>Chordata</taxon>
        <taxon>Craniata</taxon>
        <taxon>Vertebrata</taxon>
        <taxon>Euteleostomi</taxon>
        <taxon>Actinopterygii</taxon>
        <taxon>Neopterygii</taxon>
        <taxon>Teleostei</taxon>
        <taxon>Anguilliformes</taxon>
        <taxon>Anguillidae</taxon>
        <taxon>Anguilla</taxon>
    </lineage>
</organism>
<dbReference type="PANTHER" id="PTHR47577">
    <property type="entry name" value="THAP DOMAIN-CONTAINING PROTEIN 6"/>
    <property type="match status" value="1"/>
</dbReference>
<evidence type="ECO:0000259" key="6">
    <source>
        <dbReference type="PROSITE" id="PS50950"/>
    </source>
</evidence>
<keyword evidence="4 5" id="KW-0238">DNA-binding</keyword>
<dbReference type="Proteomes" id="UP001044222">
    <property type="component" value="Unassembled WGS sequence"/>
</dbReference>
<dbReference type="GO" id="GO:0003677">
    <property type="term" value="F:DNA binding"/>
    <property type="evidence" value="ECO:0007669"/>
    <property type="project" value="UniProtKB-UniRule"/>
</dbReference>
<keyword evidence="8" id="KW-1185">Reference proteome</keyword>
<evidence type="ECO:0000313" key="7">
    <source>
        <dbReference type="EMBL" id="KAG5851837.1"/>
    </source>
</evidence>
<evidence type="ECO:0000256" key="2">
    <source>
        <dbReference type="ARBA" id="ARBA00022771"/>
    </source>
</evidence>
<gene>
    <name evidence="7" type="ORF">ANANG_G00056060</name>
</gene>
<accession>A0A9D3MMZ0</accession>
<dbReference type="PANTHER" id="PTHR47577:SF1">
    <property type="entry name" value="THAP DOMAIN-CONTAINING PROTEIN 6"/>
    <property type="match status" value="1"/>
</dbReference>
<dbReference type="AlphaFoldDB" id="A0A9D3MMZ0"/>
<keyword evidence="3" id="KW-0862">Zinc</keyword>
<name>A0A9D3MMZ0_ANGAN</name>
<proteinExistence type="predicted"/>
<dbReference type="SMART" id="SM00980">
    <property type="entry name" value="THAP"/>
    <property type="match status" value="1"/>
</dbReference>
<comment type="caution">
    <text evidence="7">The sequence shown here is derived from an EMBL/GenBank/DDBJ whole genome shotgun (WGS) entry which is preliminary data.</text>
</comment>
<dbReference type="GO" id="GO:0008270">
    <property type="term" value="F:zinc ion binding"/>
    <property type="evidence" value="ECO:0007669"/>
    <property type="project" value="UniProtKB-KW"/>
</dbReference>
<protein>
    <recommendedName>
        <fullName evidence="6">THAP-type domain-containing protein</fullName>
    </recommendedName>
</protein>
<keyword evidence="2 5" id="KW-0863">Zinc-finger</keyword>
<dbReference type="InterPro" id="IPR006612">
    <property type="entry name" value="THAP_Znf"/>
</dbReference>
<dbReference type="SUPFAM" id="SSF57716">
    <property type="entry name" value="Glucocorticoid receptor-like (DNA-binding domain)"/>
    <property type="match status" value="1"/>
</dbReference>
<keyword evidence="1" id="KW-0479">Metal-binding</keyword>
<dbReference type="InterPro" id="IPR038441">
    <property type="entry name" value="THAP_Znf_sf"/>
</dbReference>
<evidence type="ECO:0000256" key="1">
    <source>
        <dbReference type="ARBA" id="ARBA00022723"/>
    </source>
</evidence>
<feature type="domain" description="THAP-type" evidence="6">
    <location>
        <begin position="1"/>
        <end position="83"/>
    </location>
</feature>
<evidence type="ECO:0000256" key="5">
    <source>
        <dbReference type="PROSITE-ProRule" id="PRU00309"/>
    </source>
</evidence>
<evidence type="ECO:0000256" key="4">
    <source>
        <dbReference type="ARBA" id="ARBA00023125"/>
    </source>
</evidence>
<dbReference type="EMBL" id="JAFIRN010000003">
    <property type="protein sequence ID" value="KAG5851837.1"/>
    <property type="molecule type" value="Genomic_DNA"/>
</dbReference>
<dbReference type="Pfam" id="PF05485">
    <property type="entry name" value="THAP"/>
    <property type="match status" value="1"/>
</dbReference>
<dbReference type="Gene3D" id="6.20.210.20">
    <property type="entry name" value="THAP domain"/>
    <property type="match status" value="1"/>
</dbReference>
<dbReference type="SMART" id="SM00692">
    <property type="entry name" value="DM3"/>
    <property type="match status" value="1"/>
</dbReference>
<dbReference type="PROSITE" id="PS50950">
    <property type="entry name" value="ZF_THAP"/>
    <property type="match status" value="1"/>
</dbReference>
<sequence>MPHSCAAWGCTNRYTIQTRSRGITFHKFPKEKELRRQWEVAVRREGFPASESSVLCSEHFKREDFDRTGQTVRIRDGAKPSVFFSSPKSSQWQPGQHKPQGRLKRACQWTVLCISKRLNLCLMLTTPMHCLHLPLF</sequence>
<evidence type="ECO:0000256" key="3">
    <source>
        <dbReference type="ARBA" id="ARBA00022833"/>
    </source>
</evidence>
<reference evidence="7" key="1">
    <citation type="submission" date="2021-01" db="EMBL/GenBank/DDBJ databases">
        <title>A chromosome-scale assembly of European eel, Anguilla anguilla.</title>
        <authorList>
            <person name="Henkel C."/>
            <person name="Jong-Raadsen S.A."/>
            <person name="Dufour S."/>
            <person name="Weltzien F.-A."/>
            <person name="Palstra A.P."/>
            <person name="Pelster B."/>
            <person name="Spaink H.P."/>
            <person name="Van Den Thillart G.E."/>
            <person name="Jansen H."/>
            <person name="Zahm M."/>
            <person name="Klopp C."/>
            <person name="Cedric C."/>
            <person name="Louis A."/>
            <person name="Berthelot C."/>
            <person name="Parey E."/>
            <person name="Roest Crollius H."/>
            <person name="Montfort J."/>
            <person name="Robinson-Rechavi M."/>
            <person name="Bucao C."/>
            <person name="Bouchez O."/>
            <person name="Gislard M."/>
            <person name="Lluch J."/>
            <person name="Milhes M."/>
            <person name="Lampietro C."/>
            <person name="Lopez Roques C."/>
            <person name="Donnadieu C."/>
            <person name="Braasch I."/>
            <person name="Desvignes T."/>
            <person name="Postlethwait J."/>
            <person name="Bobe J."/>
            <person name="Guiguen Y."/>
            <person name="Dirks R."/>
        </authorList>
    </citation>
    <scope>NUCLEOTIDE SEQUENCE</scope>
    <source>
        <strain evidence="7">Tag_6206</strain>
        <tissue evidence="7">Liver</tissue>
    </source>
</reference>
<evidence type="ECO:0000313" key="8">
    <source>
        <dbReference type="Proteomes" id="UP001044222"/>
    </source>
</evidence>